<dbReference type="RefSeq" id="WP_372518004.1">
    <property type="nucleotide sequence ID" value="NZ_JAPDOD010000004.1"/>
</dbReference>
<comment type="caution">
    <text evidence="1">The sequence shown here is derived from an EMBL/GenBank/DDBJ whole genome shotgun (WGS) entry which is preliminary data.</text>
</comment>
<dbReference type="Proteomes" id="UP001149140">
    <property type="component" value="Unassembled WGS sequence"/>
</dbReference>
<gene>
    <name evidence="1" type="ORF">OM076_07420</name>
</gene>
<reference evidence="1" key="1">
    <citation type="submission" date="2022-10" db="EMBL/GenBank/DDBJ databases">
        <title>The WGS of Solirubrobacter ginsenosidimutans DSM 21036.</title>
        <authorList>
            <person name="Jiang Z."/>
        </authorList>
    </citation>
    <scope>NUCLEOTIDE SEQUENCE</scope>
    <source>
        <strain evidence="1">DSM 21036</strain>
    </source>
</reference>
<dbReference type="EMBL" id="JAPDOD010000004">
    <property type="protein sequence ID" value="MDA0160086.1"/>
    <property type="molecule type" value="Genomic_DNA"/>
</dbReference>
<keyword evidence="2" id="KW-1185">Reference proteome</keyword>
<proteinExistence type="predicted"/>
<dbReference type="InterPro" id="IPR001539">
    <property type="entry name" value="Peptidase_U32"/>
</dbReference>
<evidence type="ECO:0000313" key="1">
    <source>
        <dbReference type="EMBL" id="MDA0160086.1"/>
    </source>
</evidence>
<dbReference type="AlphaFoldDB" id="A0A9X3MNW5"/>
<name>A0A9X3MNW5_9ACTN</name>
<sequence>MKEENVQPLPGEAALVRLGLDVTQPRPATSEKRFPDGGAWRVEIPSVEGPHALEAVLEEAATLDVPIHRVSQGSGVMMLTDAEISAMLDLAGDIEVSLFLGPRGTWDVGAATRSLSGGSGPRARGRDQLGQCLEDARRAADLGVRNVLVADEGVLWAAHQLRASGELPTDMRFKVSVLTGPTNPAALRVWAGIGADSVNVPSDLSVAQIAELRAASAVTLDLYVESPDDVGGFVRLYDTAELIRVAAPVYVKFGLRNAPGIYPVGQHLRGAAADTGRARVGRARLALDIVERGGGAPLEMSPIGAPALPVPERFG</sequence>
<accession>A0A9X3MNW5</accession>
<dbReference type="Pfam" id="PF01136">
    <property type="entry name" value="Peptidase_U32"/>
    <property type="match status" value="1"/>
</dbReference>
<evidence type="ECO:0000313" key="2">
    <source>
        <dbReference type="Proteomes" id="UP001149140"/>
    </source>
</evidence>
<organism evidence="1 2">
    <name type="scientific">Solirubrobacter ginsenosidimutans</name>
    <dbReference type="NCBI Taxonomy" id="490573"/>
    <lineage>
        <taxon>Bacteria</taxon>
        <taxon>Bacillati</taxon>
        <taxon>Actinomycetota</taxon>
        <taxon>Thermoleophilia</taxon>
        <taxon>Solirubrobacterales</taxon>
        <taxon>Solirubrobacteraceae</taxon>
        <taxon>Solirubrobacter</taxon>
    </lineage>
</organism>
<protein>
    <submittedName>
        <fullName evidence="1">U32 family peptidase</fullName>
    </submittedName>
</protein>